<organism evidence="1 2">
    <name type="scientific">Orbilia oligospora</name>
    <name type="common">Nematode-trapping fungus</name>
    <name type="synonym">Arthrobotrys oligospora</name>
    <dbReference type="NCBI Taxonomy" id="2813651"/>
    <lineage>
        <taxon>Eukaryota</taxon>
        <taxon>Fungi</taxon>
        <taxon>Dikarya</taxon>
        <taxon>Ascomycota</taxon>
        <taxon>Pezizomycotina</taxon>
        <taxon>Orbiliomycetes</taxon>
        <taxon>Orbiliales</taxon>
        <taxon>Orbiliaceae</taxon>
        <taxon>Orbilia</taxon>
    </lineage>
</organism>
<dbReference type="Proteomes" id="UP000297595">
    <property type="component" value="Unassembled WGS sequence"/>
</dbReference>
<name>A0A7C8KKQ1_ORBOL</name>
<dbReference type="EMBL" id="SOZJ01000008">
    <property type="protein sequence ID" value="TGJ63001.1"/>
    <property type="molecule type" value="Genomic_DNA"/>
</dbReference>
<reference evidence="1 2" key="1">
    <citation type="submission" date="2019-03" db="EMBL/GenBank/DDBJ databases">
        <title>Nematode-trapping fungi genome.</title>
        <authorList>
            <person name="Vidal-Diez De Ulzurrun G."/>
        </authorList>
    </citation>
    <scope>NUCLEOTIDE SEQUENCE [LARGE SCALE GENOMIC DNA]</scope>
    <source>
        <strain evidence="1 2">TWF154</strain>
    </source>
</reference>
<comment type="caution">
    <text evidence="1">The sequence shown here is derived from an EMBL/GenBank/DDBJ whole genome shotgun (WGS) entry which is preliminary data.</text>
</comment>
<protein>
    <submittedName>
        <fullName evidence="1">Uncharacterized protein</fullName>
    </submittedName>
</protein>
<sequence>MLRIILSWVTLPAKISSPSHDNKGIGRLSCKRAEIELLGRWILRDDCRRFKHGDDNGFQYLRRENGRKS</sequence>
<evidence type="ECO:0000313" key="2">
    <source>
        <dbReference type="Proteomes" id="UP000297595"/>
    </source>
</evidence>
<proteinExistence type="predicted"/>
<evidence type="ECO:0000313" key="1">
    <source>
        <dbReference type="EMBL" id="TGJ63001.1"/>
    </source>
</evidence>
<gene>
    <name evidence="1" type="ORF">EYR41_010951</name>
</gene>
<dbReference type="AlphaFoldDB" id="A0A7C8KKQ1"/>
<accession>A0A7C8KKQ1</accession>